<evidence type="ECO:0000256" key="4">
    <source>
        <dbReference type="ARBA" id="ARBA00022617"/>
    </source>
</evidence>
<dbReference type="Gene3D" id="1.10.420.10">
    <property type="entry name" value="Peroxidase, domain 2"/>
    <property type="match status" value="1"/>
</dbReference>
<comment type="cofactor">
    <cofactor evidence="2">
        <name>heme b</name>
        <dbReference type="ChEBI" id="CHEBI:60344"/>
    </cofactor>
</comment>
<evidence type="ECO:0000256" key="1">
    <source>
        <dbReference type="ARBA" id="ARBA00000189"/>
    </source>
</evidence>
<dbReference type="AlphaFoldDB" id="A0A0E0FL55"/>
<dbReference type="PRINTS" id="PR00461">
    <property type="entry name" value="PLPEROXIDASE"/>
</dbReference>
<dbReference type="HOGENOM" id="CLU_010543_2_1_1"/>
<dbReference type="OMA" id="YKDSCAN"/>
<keyword evidence="3" id="KW-0575">Peroxidase</keyword>
<evidence type="ECO:0000256" key="11">
    <source>
        <dbReference type="RuleBase" id="RU004241"/>
    </source>
</evidence>
<dbReference type="GO" id="GO:0042744">
    <property type="term" value="P:hydrogen peroxide catabolic process"/>
    <property type="evidence" value="ECO:0007669"/>
    <property type="project" value="UniProtKB-KW"/>
</dbReference>
<evidence type="ECO:0000256" key="7">
    <source>
        <dbReference type="ARBA" id="ARBA00023002"/>
    </source>
</evidence>
<evidence type="ECO:0000256" key="2">
    <source>
        <dbReference type="ARBA" id="ARBA00001970"/>
    </source>
</evidence>
<dbReference type="STRING" id="4536.A0A0E0FL55"/>
<dbReference type="PROSITE" id="PS51257">
    <property type="entry name" value="PROKAR_LIPOPROTEIN"/>
    <property type="match status" value="1"/>
</dbReference>
<keyword evidence="7" id="KW-0560">Oxidoreductase</keyword>
<evidence type="ECO:0000256" key="10">
    <source>
        <dbReference type="PIRSR" id="PIRSR600823-3"/>
    </source>
</evidence>
<dbReference type="InterPro" id="IPR019794">
    <property type="entry name" value="Peroxidases_AS"/>
</dbReference>
<dbReference type="InterPro" id="IPR002016">
    <property type="entry name" value="Haem_peroxidase"/>
</dbReference>
<protein>
    <recommendedName>
        <fullName evidence="13">Plant heme peroxidase family profile domain-containing protein</fullName>
    </recommendedName>
</protein>
<feature type="region of interest" description="Disordered" evidence="12">
    <location>
        <begin position="191"/>
        <end position="212"/>
    </location>
</feature>
<reference evidence="14" key="2">
    <citation type="submission" date="2018-04" db="EMBL/GenBank/DDBJ databases">
        <title>OnivRS2 (Oryza nivara Reference Sequence Version 2).</title>
        <authorList>
            <person name="Zhang J."/>
            <person name="Kudrna D."/>
            <person name="Lee S."/>
            <person name="Talag J."/>
            <person name="Rajasekar S."/>
            <person name="Welchert J."/>
            <person name="Hsing Y.-I."/>
            <person name="Wing R.A."/>
        </authorList>
    </citation>
    <scope>NUCLEOTIDE SEQUENCE [LARGE SCALE GENOMIC DNA]</scope>
</reference>
<feature type="binding site" evidence="10">
    <location>
        <position position="108"/>
    </location>
    <ligand>
        <name>Ca(2+)</name>
        <dbReference type="ChEBI" id="CHEBI:29108"/>
        <label>2</label>
    </ligand>
</feature>
<dbReference type="GO" id="GO:0046872">
    <property type="term" value="F:metal ion binding"/>
    <property type="evidence" value="ECO:0007669"/>
    <property type="project" value="UniProtKB-KW"/>
</dbReference>
<keyword evidence="4" id="KW-0349">Heme</keyword>
<dbReference type="Gene3D" id="1.10.520.10">
    <property type="match status" value="2"/>
</dbReference>
<evidence type="ECO:0000256" key="8">
    <source>
        <dbReference type="ARBA" id="ARBA00023004"/>
    </source>
</evidence>
<evidence type="ECO:0000256" key="12">
    <source>
        <dbReference type="SAM" id="MobiDB-lite"/>
    </source>
</evidence>
<dbReference type="GO" id="GO:0140825">
    <property type="term" value="F:lactoperoxidase activity"/>
    <property type="evidence" value="ECO:0007669"/>
    <property type="project" value="UniProtKB-EC"/>
</dbReference>
<evidence type="ECO:0000256" key="6">
    <source>
        <dbReference type="ARBA" id="ARBA00022837"/>
    </source>
</evidence>
<keyword evidence="5 10" id="KW-0479">Metal-binding</keyword>
<dbReference type="SUPFAM" id="SSF48113">
    <property type="entry name" value="Heme-dependent peroxidases"/>
    <property type="match status" value="2"/>
</dbReference>
<comment type="catalytic activity">
    <reaction evidence="1">
        <text>2 a phenolic donor + H2O2 = 2 a phenolic radical donor + 2 H2O</text>
        <dbReference type="Rhea" id="RHEA:56136"/>
        <dbReference type="ChEBI" id="CHEBI:15377"/>
        <dbReference type="ChEBI" id="CHEBI:16240"/>
        <dbReference type="ChEBI" id="CHEBI:139520"/>
        <dbReference type="ChEBI" id="CHEBI:139521"/>
        <dbReference type="EC" id="1.11.1.7"/>
    </reaction>
</comment>
<accession>A0A0E0FL55</accession>
<keyword evidence="6 10" id="KW-0106">Calcium</keyword>
<comment type="cofactor">
    <cofactor evidence="10">
        <name>Ca(2+)</name>
        <dbReference type="ChEBI" id="CHEBI:29108"/>
    </cofactor>
    <text evidence="10">Binds 2 calcium ions per subunit.</text>
</comment>
<evidence type="ECO:0000313" key="15">
    <source>
        <dbReference type="Proteomes" id="UP000006591"/>
    </source>
</evidence>
<feature type="domain" description="Plant heme peroxidase family profile" evidence="13">
    <location>
        <begin position="70"/>
        <end position="188"/>
    </location>
</feature>
<dbReference type="Gramene" id="ONIVA01G16570.1">
    <property type="protein sequence ID" value="ONIVA01G16570.1"/>
    <property type="gene ID" value="ONIVA01G16570"/>
</dbReference>
<reference evidence="14" key="1">
    <citation type="submission" date="2015-04" db="UniProtKB">
        <authorList>
            <consortium name="EnsemblPlants"/>
        </authorList>
    </citation>
    <scope>IDENTIFICATION</scope>
    <source>
        <strain evidence="14">SL10</strain>
    </source>
</reference>
<keyword evidence="9" id="KW-0376">Hydrogen peroxide</keyword>
<dbReference type="EnsemblPlants" id="ONIVA01G16570.1">
    <property type="protein sequence ID" value="ONIVA01G16570.1"/>
    <property type="gene ID" value="ONIVA01G16570"/>
</dbReference>
<keyword evidence="15" id="KW-1185">Reference proteome</keyword>
<evidence type="ECO:0000256" key="5">
    <source>
        <dbReference type="ARBA" id="ARBA00022723"/>
    </source>
</evidence>
<evidence type="ECO:0000256" key="9">
    <source>
        <dbReference type="ARBA" id="ARBA00023324"/>
    </source>
</evidence>
<dbReference type="InterPro" id="IPR010255">
    <property type="entry name" value="Haem_peroxidase_sf"/>
</dbReference>
<organism evidence="14">
    <name type="scientific">Oryza nivara</name>
    <name type="common">Indian wild rice</name>
    <name type="synonym">Oryza sativa f. spontanea</name>
    <dbReference type="NCBI Taxonomy" id="4536"/>
    <lineage>
        <taxon>Eukaryota</taxon>
        <taxon>Viridiplantae</taxon>
        <taxon>Streptophyta</taxon>
        <taxon>Embryophyta</taxon>
        <taxon>Tracheophyta</taxon>
        <taxon>Spermatophyta</taxon>
        <taxon>Magnoliopsida</taxon>
        <taxon>Liliopsida</taxon>
        <taxon>Poales</taxon>
        <taxon>Poaceae</taxon>
        <taxon>BOP clade</taxon>
        <taxon>Oryzoideae</taxon>
        <taxon>Oryzeae</taxon>
        <taxon>Oryzinae</taxon>
        <taxon>Oryza</taxon>
    </lineage>
</organism>
<evidence type="ECO:0000313" key="14">
    <source>
        <dbReference type="EnsemblPlants" id="ONIVA01G16570.1"/>
    </source>
</evidence>
<dbReference type="InterPro" id="IPR000823">
    <property type="entry name" value="Peroxidase_pln"/>
</dbReference>
<dbReference type="GO" id="GO:0020037">
    <property type="term" value="F:heme binding"/>
    <property type="evidence" value="ECO:0007669"/>
    <property type="project" value="InterPro"/>
</dbReference>
<keyword evidence="8" id="KW-0408">Iron</keyword>
<dbReference type="Proteomes" id="UP000006591">
    <property type="component" value="Chromosome 1"/>
</dbReference>
<feature type="binding site" evidence="10">
    <location>
        <position position="111"/>
    </location>
    <ligand>
        <name>Ca(2+)</name>
        <dbReference type="ChEBI" id="CHEBI:29108"/>
        <label>2</label>
    </ligand>
</feature>
<dbReference type="Pfam" id="PF00141">
    <property type="entry name" value="peroxidase"/>
    <property type="match status" value="1"/>
</dbReference>
<dbReference type="PANTHER" id="PTHR31517">
    <property type="match status" value="1"/>
</dbReference>
<dbReference type="PROSITE" id="PS50873">
    <property type="entry name" value="PEROXIDASE_4"/>
    <property type="match status" value="1"/>
</dbReference>
<evidence type="ECO:0000259" key="13">
    <source>
        <dbReference type="PROSITE" id="PS50873"/>
    </source>
</evidence>
<feature type="binding site" evidence="10">
    <location>
        <position position="116"/>
    </location>
    <ligand>
        <name>Ca(2+)</name>
        <dbReference type="ChEBI" id="CHEBI:29108"/>
        <label>2</label>
    </ligand>
</feature>
<dbReference type="PANTHER" id="PTHR31517:SF84">
    <property type="entry name" value="PEROXIDASE"/>
    <property type="match status" value="1"/>
</dbReference>
<evidence type="ECO:0000256" key="3">
    <source>
        <dbReference type="ARBA" id="ARBA00022559"/>
    </source>
</evidence>
<dbReference type="GO" id="GO:0006979">
    <property type="term" value="P:response to oxidative stress"/>
    <property type="evidence" value="ECO:0007669"/>
    <property type="project" value="InterPro"/>
</dbReference>
<proteinExistence type="inferred from homology"/>
<dbReference type="PROSITE" id="PS00436">
    <property type="entry name" value="PEROXIDASE_2"/>
    <property type="match status" value="1"/>
</dbReference>
<sequence length="212" mass="22541">MAPRGSYCRRVMGVAVAVAACALCLLPATTSGALRVGFYQSSCPNAEALVRQTVAAAFARDAGVAAGLIRLHFHDCFVRVDAGLDPAYAAQLRALCPTRDTLATTPMDPDTPATLDNNYYKLLPQGKGLFFSDNQLRVNATMNALVTRFAANEAEWKQRFADAMVKMGHIEVQTGRCGQIRVNCNVVNPSTSSPEVELAGEDQETGGAVAAS</sequence>
<comment type="similarity">
    <text evidence="11">Belongs to the peroxidase family.</text>
</comment>
<dbReference type="eggNOG" id="ENOG502QPX7">
    <property type="taxonomic scope" value="Eukaryota"/>
</dbReference>
<name>A0A0E0FL55_ORYNI</name>